<feature type="compositionally biased region" description="Basic residues" evidence="6">
    <location>
        <begin position="56"/>
        <end position="70"/>
    </location>
</feature>
<dbReference type="GO" id="GO:0008270">
    <property type="term" value="F:zinc ion binding"/>
    <property type="evidence" value="ECO:0007669"/>
    <property type="project" value="InterPro"/>
</dbReference>
<keyword evidence="9" id="KW-1185">Reference proteome</keyword>
<feature type="region of interest" description="Disordered" evidence="6">
    <location>
        <begin position="157"/>
        <end position="194"/>
    </location>
</feature>
<dbReference type="PROSITE" id="PS00463">
    <property type="entry name" value="ZN2_CY6_FUNGAL_1"/>
    <property type="match status" value="1"/>
</dbReference>
<feature type="region of interest" description="Disordered" evidence="6">
    <location>
        <begin position="56"/>
        <end position="96"/>
    </location>
</feature>
<name>A0AAD4FEV9_9PLEO</name>
<feature type="domain" description="Zn(2)-C6 fungal-type" evidence="7">
    <location>
        <begin position="24"/>
        <end position="54"/>
    </location>
</feature>
<accession>A0AAD4FEV9</accession>
<evidence type="ECO:0000256" key="1">
    <source>
        <dbReference type="ARBA" id="ARBA00022723"/>
    </source>
</evidence>
<dbReference type="SUPFAM" id="SSF57701">
    <property type="entry name" value="Zn2/Cys6 DNA-binding domain"/>
    <property type="match status" value="1"/>
</dbReference>
<feature type="compositionally biased region" description="Polar residues" evidence="6">
    <location>
        <begin position="85"/>
        <end position="96"/>
    </location>
</feature>
<keyword evidence="3" id="KW-0238">DNA-binding</keyword>
<evidence type="ECO:0000313" key="8">
    <source>
        <dbReference type="EMBL" id="KAG9188537.1"/>
    </source>
</evidence>
<reference evidence="8" key="1">
    <citation type="submission" date="2021-07" db="EMBL/GenBank/DDBJ databases">
        <title>Genome Resource of American Ginseng Black Spot Pathogen Alternaria panax.</title>
        <authorList>
            <person name="Qiu C."/>
            <person name="Wang W."/>
            <person name="Liu Z."/>
        </authorList>
    </citation>
    <scope>NUCLEOTIDE SEQUENCE</scope>
    <source>
        <strain evidence="8">BNCC115425</strain>
    </source>
</reference>
<keyword evidence="1" id="KW-0479">Metal-binding</keyword>
<dbReference type="Gene3D" id="4.10.240.10">
    <property type="entry name" value="Zn(2)-C6 fungal-type DNA-binding domain"/>
    <property type="match status" value="1"/>
</dbReference>
<dbReference type="InterPro" id="IPR036864">
    <property type="entry name" value="Zn2-C6_fun-type_DNA-bd_sf"/>
</dbReference>
<keyword evidence="2" id="KW-0805">Transcription regulation</keyword>
<dbReference type="GO" id="GO:0000981">
    <property type="term" value="F:DNA-binding transcription factor activity, RNA polymerase II-specific"/>
    <property type="evidence" value="ECO:0007669"/>
    <property type="project" value="InterPro"/>
</dbReference>
<sequence length="390" mass="42643">MSSPTSAPKSSIPRKINNLKLRASCDSCAASKVKCSKEHPTCGLCSSVSSPCIHGISRKHGKPGRTRKRNPDRSPFVKAAKQRPFSGSSELPTFSLQPEPTLQQTDLEIASNWASDWLPTPSLSVSPCLDLETEPESSYISDVRSYTTYKGDAIIPTQTALPEPRSNVESSHLSRDPSTAVQTTQSGSHDWQDYTGSNDVNPIDYHPTNPKTVEHLHSVSSIPIPYSPMSQTTGTFDAMVPYFNSSMENSHCCYISAYSTLDALRHVRHTHLAFTKGPFDALILTAQSATRDVLQLLNCPCSSDPHLAMLYSSITSKILTWYQTAASVNSSIQSSTLAPASMCWSGCQPLCSSQPAIPPPSVPSIGNDENFDAYMQPAQHRHYDFEDLEQ</sequence>
<evidence type="ECO:0000256" key="6">
    <source>
        <dbReference type="SAM" id="MobiDB-lite"/>
    </source>
</evidence>
<dbReference type="PRINTS" id="PR00755">
    <property type="entry name" value="AFLATOXINBRP"/>
</dbReference>
<organism evidence="8 9">
    <name type="scientific">Alternaria panax</name>
    <dbReference type="NCBI Taxonomy" id="48097"/>
    <lineage>
        <taxon>Eukaryota</taxon>
        <taxon>Fungi</taxon>
        <taxon>Dikarya</taxon>
        <taxon>Ascomycota</taxon>
        <taxon>Pezizomycotina</taxon>
        <taxon>Dothideomycetes</taxon>
        <taxon>Pleosporomycetidae</taxon>
        <taxon>Pleosporales</taxon>
        <taxon>Pleosporineae</taxon>
        <taxon>Pleosporaceae</taxon>
        <taxon>Alternaria</taxon>
        <taxon>Alternaria sect. Panax</taxon>
    </lineage>
</organism>
<dbReference type="AlphaFoldDB" id="A0AAD4FEV9"/>
<dbReference type="InterPro" id="IPR013700">
    <property type="entry name" value="AflR"/>
</dbReference>
<dbReference type="PROSITE" id="PS50048">
    <property type="entry name" value="ZN2_CY6_FUNGAL_2"/>
    <property type="match status" value="1"/>
</dbReference>
<gene>
    <name evidence="8" type="ORF">G6011_02460</name>
</gene>
<protein>
    <recommendedName>
        <fullName evidence="7">Zn(2)-C6 fungal-type domain-containing protein</fullName>
    </recommendedName>
</protein>
<feature type="compositionally biased region" description="Polar residues" evidence="6">
    <location>
        <begin position="167"/>
        <end position="194"/>
    </location>
</feature>
<keyword evidence="5" id="KW-0539">Nucleus</keyword>
<dbReference type="GO" id="GO:0003677">
    <property type="term" value="F:DNA binding"/>
    <property type="evidence" value="ECO:0007669"/>
    <property type="project" value="UniProtKB-KW"/>
</dbReference>
<dbReference type="Pfam" id="PF00172">
    <property type="entry name" value="Zn_clus"/>
    <property type="match status" value="1"/>
</dbReference>
<dbReference type="EMBL" id="JAANER010000006">
    <property type="protein sequence ID" value="KAG9188537.1"/>
    <property type="molecule type" value="Genomic_DNA"/>
</dbReference>
<keyword evidence="4" id="KW-0804">Transcription</keyword>
<dbReference type="Proteomes" id="UP001199106">
    <property type="component" value="Unassembled WGS sequence"/>
</dbReference>
<evidence type="ECO:0000256" key="3">
    <source>
        <dbReference type="ARBA" id="ARBA00023125"/>
    </source>
</evidence>
<evidence type="ECO:0000256" key="5">
    <source>
        <dbReference type="ARBA" id="ARBA00023242"/>
    </source>
</evidence>
<evidence type="ECO:0000259" key="7">
    <source>
        <dbReference type="PROSITE" id="PS50048"/>
    </source>
</evidence>
<dbReference type="SMART" id="SM00066">
    <property type="entry name" value="GAL4"/>
    <property type="match status" value="1"/>
</dbReference>
<dbReference type="CDD" id="cd00067">
    <property type="entry name" value="GAL4"/>
    <property type="match status" value="1"/>
</dbReference>
<proteinExistence type="predicted"/>
<evidence type="ECO:0000313" key="9">
    <source>
        <dbReference type="Proteomes" id="UP001199106"/>
    </source>
</evidence>
<comment type="caution">
    <text evidence="8">The sequence shown here is derived from an EMBL/GenBank/DDBJ whole genome shotgun (WGS) entry which is preliminary data.</text>
</comment>
<dbReference type="Pfam" id="PF08493">
    <property type="entry name" value="AflR"/>
    <property type="match status" value="1"/>
</dbReference>
<evidence type="ECO:0000256" key="4">
    <source>
        <dbReference type="ARBA" id="ARBA00023163"/>
    </source>
</evidence>
<dbReference type="GO" id="GO:0045122">
    <property type="term" value="P:aflatoxin biosynthetic process"/>
    <property type="evidence" value="ECO:0007669"/>
    <property type="project" value="InterPro"/>
</dbReference>
<evidence type="ECO:0000256" key="2">
    <source>
        <dbReference type="ARBA" id="ARBA00023015"/>
    </source>
</evidence>
<dbReference type="InterPro" id="IPR001138">
    <property type="entry name" value="Zn2Cys6_DnaBD"/>
</dbReference>
<dbReference type="GO" id="GO:0005634">
    <property type="term" value="C:nucleus"/>
    <property type="evidence" value="ECO:0007669"/>
    <property type="project" value="InterPro"/>
</dbReference>